<keyword evidence="6" id="KW-1185">Reference proteome</keyword>
<dbReference type="RefSeq" id="WP_087438272.1">
    <property type="nucleotide sequence ID" value="NZ_CP021416.1"/>
</dbReference>
<dbReference type="InterPro" id="IPR035938">
    <property type="entry name" value="Hemerythrin-like_sf"/>
</dbReference>
<dbReference type="EMBL" id="CP021416">
    <property type="protein sequence ID" value="ARU48287.1"/>
    <property type="molecule type" value="Genomic_DNA"/>
</dbReference>
<evidence type="ECO:0000256" key="3">
    <source>
        <dbReference type="ARBA" id="ARBA00023004"/>
    </source>
</evidence>
<organism evidence="5 6">
    <name type="scientific">Sulfurospirillum diekertiae</name>
    <dbReference type="NCBI Taxonomy" id="1854492"/>
    <lineage>
        <taxon>Bacteria</taxon>
        <taxon>Pseudomonadati</taxon>
        <taxon>Campylobacterota</taxon>
        <taxon>Epsilonproteobacteria</taxon>
        <taxon>Campylobacterales</taxon>
        <taxon>Sulfurospirillaceae</taxon>
        <taxon>Sulfurospirillum</taxon>
    </lineage>
</organism>
<proteinExistence type="inferred from homology"/>
<keyword evidence="3" id="KW-0408">Iron</keyword>
<protein>
    <submittedName>
        <fullName evidence="5">Bacteriohemerythrin</fullName>
    </submittedName>
</protein>
<dbReference type="InterPro" id="IPR050669">
    <property type="entry name" value="Hemerythrin"/>
</dbReference>
<feature type="domain" description="Hemerythrin-like" evidence="4">
    <location>
        <begin position="13"/>
        <end position="125"/>
    </location>
</feature>
<gene>
    <name evidence="5" type="ORF">Sdiek1_1121</name>
</gene>
<dbReference type="NCBIfam" id="NF033749">
    <property type="entry name" value="bact_hemeryth"/>
    <property type="match status" value="1"/>
</dbReference>
<dbReference type="Pfam" id="PF01814">
    <property type="entry name" value="Hemerythrin"/>
    <property type="match status" value="1"/>
</dbReference>
<reference evidence="6" key="1">
    <citation type="submission" date="2017-05" db="EMBL/GenBank/DDBJ databases">
        <title>Dechlorination kinetics govern the competition between two new strains of the genus Sulfurospirillum.</title>
        <authorList>
            <person name="Buttet G.F."/>
            <person name="Murray A.M."/>
            <person name="Goris T."/>
            <person name="Burion M."/>
            <person name="Lin B."/>
            <person name="Rolle M."/>
            <person name="Maillard J."/>
        </authorList>
    </citation>
    <scope>NUCLEOTIDE SEQUENCE [LARGE SCALE GENOMIC DNA]</scope>
    <source>
        <strain evidence="6">SL2-1</strain>
    </source>
</reference>
<accession>A0A1Y0HJK0</accession>
<evidence type="ECO:0000313" key="6">
    <source>
        <dbReference type="Proteomes" id="UP000196005"/>
    </source>
</evidence>
<dbReference type="KEGG" id="suls:Sdiek1_1121"/>
<dbReference type="PANTHER" id="PTHR37164">
    <property type="entry name" value="BACTERIOHEMERYTHRIN"/>
    <property type="match status" value="1"/>
</dbReference>
<evidence type="ECO:0000259" key="4">
    <source>
        <dbReference type="Pfam" id="PF01814"/>
    </source>
</evidence>
<dbReference type="NCBIfam" id="TIGR02481">
    <property type="entry name" value="hemeryth_dom"/>
    <property type="match status" value="1"/>
</dbReference>
<dbReference type="Gene3D" id="1.20.120.50">
    <property type="entry name" value="Hemerythrin-like"/>
    <property type="match status" value="1"/>
</dbReference>
<dbReference type="AlphaFoldDB" id="A0A1Y0HJK0"/>
<dbReference type="OrthoDB" id="9774644at2"/>
<evidence type="ECO:0000313" key="5">
    <source>
        <dbReference type="EMBL" id="ARU48287.1"/>
    </source>
</evidence>
<evidence type="ECO:0000256" key="1">
    <source>
        <dbReference type="ARBA" id="ARBA00010587"/>
    </source>
</evidence>
<evidence type="ECO:0000256" key="2">
    <source>
        <dbReference type="ARBA" id="ARBA00022723"/>
    </source>
</evidence>
<dbReference type="NCBIfam" id="NF002007">
    <property type="entry name" value="PRK00808.1"/>
    <property type="match status" value="1"/>
</dbReference>
<dbReference type="InterPro" id="IPR012827">
    <property type="entry name" value="Hemerythrin_metal-bd"/>
</dbReference>
<keyword evidence="2" id="KW-0479">Metal-binding</keyword>
<name>A0A1Y0HJK0_9BACT</name>
<sequence length="157" mass="18748">MGYWRWDASFSVGIAIIDNQHKRIIEYINELGTISIYHDKAKIRAVLAALKDYTVSHLAFEESMMEEAGYRKLEAHKQIHLSFIERINFFKERYENGEDISQQLMMDLQMWLVNHIQHEDTDYKEAVQAMLHKREISPMEEHIKDGWLATLRDKFFK</sequence>
<dbReference type="PANTHER" id="PTHR37164:SF1">
    <property type="entry name" value="BACTERIOHEMERYTHRIN"/>
    <property type="match status" value="1"/>
</dbReference>
<dbReference type="SUPFAM" id="SSF47188">
    <property type="entry name" value="Hemerythrin-like"/>
    <property type="match status" value="1"/>
</dbReference>
<comment type="similarity">
    <text evidence="1">Belongs to the hemerythrin family.</text>
</comment>
<dbReference type="CDD" id="cd12107">
    <property type="entry name" value="Hemerythrin"/>
    <property type="match status" value="1"/>
</dbReference>
<dbReference type="InterPro" id="IPR012312">
    <property type="entry name" value="Hemerythrin-like"/>
</dbReference>
<dbReference type="Proteomes" id="UP000196005">
    <property type="component" value="Chromosome"/>
</dbReference>
<dbReference type="GO" id="GO:0046872">
    <property type="term" value="F:metal ion binding"/>
    <property type="evidence" value="ECO:0007669"/>
    <property type="project" value="UniProtKB-KW"/>
</dbReference>